<evidence type="ECO:0000259" key="6">
    <source>
        <dbReference type="SMART" id="SM01370"/>
    </source>
</evidence>
<dbReference type="Proteomes" id="UP000023152">
    <property type="component" value="Unassembled WGS sequence"/>
</dbReference>
<evidence type="ECO:0000313" key="8">
    <source>
        <dbReference type="Proteomes" id="UP000023152"/>
    </source>
</evidence>
<proteinExistence type="inferred from homology"/>
<dbReference type="GO" id="GO:0003743">
    <property type="term" value="F:translation initiation factor activity"/>
    <property type="evidence" value="ECO:0007669"/>
    <property type="project" value="UniProtKB-KW"/>
</dbReference>
<comment type="similarity">
    <text evidence="2">Belongs to the TAF7 family.</text>
</comment>
<evidence type="ECO:0000313" key="7">
    <source>
        <dbReference type="EMBL" id="ETN97432.1"/>
    </source>
</evidence>
<comment type="subcellular location">
    <subcellularLocation>
        <location evidence="1">Nucleus</location>
    </subcellularLocation>
</comment>
<name>X6L734_RETFI</name>
<keyword evidence="7" id="KW-0648">Protein biosynthesis</keyword>
<dbReference type="GO" id="GO:0005669">
    <property type="term" value="C:transcription factor TFIID complex"/>
    <property type="evidence" value="ECO:0007669"/>
    <property type="project" value="InterPro"/>
</dbReference>
<dbReference type="GO" id="GO:0016251">
    <property type="term" value="F:RNA polymerase II general transcription initiation factor activity"/>
    <property type="evidence" value="ECO:0007669"/>
    <property type="project" value="TreeGrafter"/>
</dbReference>
<gene>
    <name evidence="7" type="ORF">RFI_40097</name>
</gene>
<keyword evidence="8" id="KW-1185">Reference proteome</keyword>
<dbReference type="PANTHER" id="PTHR12228:SF0">
    <property type="entry name" value="TATA-BOX BINDING PROTEIN ASSOCIATED FACTOR 7"/>
    <property type="match status" value="1"/>
</dbReference>
<keyword evidence="5" id="KW-0539">Nucleus</keyword>
<organism evidence="7 8">
    <name type="scientific">Reticulomyxa filosa</name>
    <dbReference type="NCBI Taxonomy" id="46433"/>
    <lineage>
        <taxon>Eukaryota</taxon>
        <taxon>Sar</taxon>
        <taxon>Rhizaria</taxon>
        <taxon>Retaria</taxon>
        <taxon>Foraminifera</taxon>
        <taxon>Monothalamids</taxon>
        <taxon>Reticulomyxidae</taxon>
        <taxon>Reticulomyxa</taxon>
    </lineage>
</organism>
<keyword evidence="4" id="KW-0804">Transcription</keyword>
<evidence type="ECO:0000256" key="5">
    <source>
        <dbReference type="ARBA" id="ARBA00023242"/>
    </source>
</evidence>
<dbReference type="InterPro" id="IPR037817">
    <property type="entry name" value="TAF7"/>
</dbReference>
<evidence type="ECO:0000256" key="2">
    <source>
        <dbReference type="ARBA" id="ARBA00009368"/>
    </source>
</evidence>
<dbReference type="EMBL" id="ASPP01049741">
    <property type="protein sequence ID" value="ETN97432.1"/>
    <property type="molecule type" value="Genomic_DNA"/>
</dbReference>
<keyword evidence="7" id="KW-0396">Initiation factor</keyword>
<comment type="caution">
    <text evidence="7">The sequence shown here is derived from an EMBL/GenBank/DDBJ whole genome shotgun (WGS) entry which is preliminary data.</text>
</comment>
<dbReference type="AlphaFoldDB" id="X6L734"/>
<dbReference type="SMART" id="SM01370">
    <property type="entry name" value="TAFII55_N"/>
    <property type="match status" value="1"/>
</dbReference>
<dbReference type="OMA" id="PMTIEPK"/>
<dbReference type="InterPro" id="IPR006751">
    <property type="entry name" value="TAFII55_prot_cons_reg"/>
</dbReference>
<evidence type="ECO:0000256" key="1">
    <source>
        <dbReference type="ARBA" id="ARBA00004123"/>
    </source>
</evidence>
<dbReference type="PANTHER" id="PTHR12228">
    <property type="entry name" value="TRANSCRIPTION INITIATION FACTOR TFIID 55 KD SUBUNIT-RELATED"/>
    <property type="match status" value="1"/>
</dbReference>
<evidence type="ECO:0000256" key="4">
    <source>
        <dbReference type="ARBA" id="ARBA00023163"/>
    </source>
</evidence>
<protein>
    <submittedName>
        <fullName evidence="7">Transcription initiation factor TFIID subunit</fullName>
    </submittedName>
</protein>
<accession>X6L734</accession>
<dbReference type="Pfam" id="PF04658">
    <property type="entry name" value="TAFII55_N"/>
    <property type="match status" value="1"/>
</dbReference>
<evidence type="ECO:0000256" key="3">
    <source>
        <dbReference type="ARBA" id="ARBA00023015"/>
    </source>
</evidence>
<dbReference type="GO" id="GO:0051123">
    <property type="term" value="P:RNA polymerase II preinitiation complex assembly"/>
    <property type="evidence" value="ECO:0007669"/>
    <property type="project" value="TreeGrafter"/>
</dbReference>
<dbReference type="CDD" id="cd08047">
    <property type="entry name" value="TAF7"/>
    <property type="match status" value="1"/>
</dbReference>
<sequence length="188" mass="21197">MTIIQTITLNVFIICENLKEMEDQFLLRLPTSVSEKIRSQLKSNEGSKAMIFDPVSTSASIDTQQTREFNMQFDGEIYKGILCDLPCIIETQKTFNKQLYFKCGDISQMLTIFDNDQSNNDTTNTQYELDSGLAPPSAHIKDRWNRIRPVCQCSSAVTITTTTTTTTTTTNSTNVTIFDHCTQCHGLP</sequence>
<dbReference type="OrthoDB" id="153872at2759"/>
<feature type="domain" description="TAFII55 protein conserved region" evidence="6">
    <location>
        <begin position="21"/>
        <end position="158"/>
    </location>
</feature>
<reference evidence="7 8" key="1">
    <citation type="journal article" date="2013" name="Curr. Biol.">
        <title>The Genome of the Foraminiferan Reticulomyxa filosa.</title>
        <authorList>
            <person name="Glockner G."/>
            <person name="Hulsmann N."/>
            <person name="Schleicher M."/>
            <person name="Noegel A.A."/>
            <person name="Eichinger L."/>
            <person name="Gallinger C."/>
            <person name="Pawlowski J."/>
            <person name="Sierra R."/>
            <person name="Euteneuer U."/>
            <person name="Pillet L."/>
            <person name="Moustafa A."/>
            <person name="Platzer M."/>
            <person name="Groth M."/>
            <person name="Szafranski K."/>
            <person name="Schliwa M."/>
        </authorList>
    </citation>
    <scope>NUCLEOTIDE SEQUENCE [LARGE SCALE GENOMIC DNA]</scope>
</reference>
<feature type="non-terminal residue" evidence="7">
    <location>
        <position position="188"/>
    </location>
</feature>
<keyword evidence="3" id="KW-0805">Transcription regulation</keyword>